<feature type="domain" description="GTA TIM-barrel-like" evidence="1">
    <location>
        <begin position="466"/>
        <end position="765"/>
    </location>
</feature>
<dbReference type="Gene3D" id="3.20.20.80">
    <property type="entry name" value="Glycosidases"/>
    <property type="match status" value="1"/>
</dbReference>
<evidence type="ECO:0000259" key="2">
    <source>
        <dbReference type="Pfam" id="PF13550"/>
    </source>
</evidence>
<dbReference type="Pfam" id="PF23666">
    <property type="entry name" value="Rcc01698_C"/>
    <property type="match status" value="1"/>
</dbReference>
<dbReference type="SUPFAM" id="SSF51445">
    <property type="entry name" value="(Trans)glycosidases"/>
    <property type="match status" value="1"/>
</dbReference>
<proteinExistence type="predicted"/>
<dbReference type="Pfam" id="PF13547">
    <property type="entry name" value="GTA_TIM"/>
    <property type="match status" value="1"/>
</dbReference>
<reference evidence="4 5" key="1">
    <citation type="journal article" date="2012" name="J. Bacteriol.">
        <title>Genome Sequence of Nitratireductor indicus Type Strain C115.</title>
        <authorList>
            <person name="Lai Q."/>
            <person name="Li G."/>
            <person name="Yu Z."/>
            <person name="Shao Z."/>
        </authorList>
    </citation>
    <scope>NUCLEOTIDE SEQUENCE [LARGE SCALE GENOMIC DNA]</scope>
    <source>
        <strain evidence="4 5">C115</strain>
    </source>
</reference>
<protein>
    <submittedName>
        <fullName evidence="4">Phage host specificity protein</fullName>
    </submittedName>
</protein>
<dbReference type="PATRIC" id="fig|1231190.3.peg.4109"/>
<keyword evidence="5" id="KW-1185">Reference proteome</keyword>
<dbReference type="CDD" id="cd19607">
    <property type="entry name" value="GTA_TIM-barrel-like"/>
    <property type="match status" value="1"/>
</dbReference>
<dbReference type="InterPro" id="IPR025195">
    <property type="entry name" value="GTA_TIM_dom"/>
</dbReference>
<dbReference type="OrthoDB" id="8445115at2"/>
<sequence>MATIVLQVAAGALFGGFLGPVGATLGTAAGAMAGYMIDRALLSGSQHYEGPRLAAARPFSAEDGAPLPRLYGTVRTGGTLIWATRFEETSRTERQGLKGGPKYTTYSYFANAAFALCEGEIAGVRRIWADGREIDRTKVEIRVHNGSEEQLTDPLIEAKQGVGNTPAYRGTAYVVIDRIPIDDYGRRIPQFQFEVMRPVGTLHKQIRSVALIPGATEYGLSPTPVDVATAPGEETVVNRNTLLAASDLEASLDELQMLFPNLETVSLVVSWFGTDLRAGECRIKPMVATPGKRNFPEMWEEWWGKMGIPAMLFSPWLEGEHSAPWVVSGNRRYEAQTVSTTSSGAAYGGTPSDKTVLEAIRAIRNRNLKVWLYPFVMMDIPEGNGLPDPGGEAVQPAYPWRGRVTCFPAIGRPGSADKTNAARNQISAFLGNAQPSQFEFSDGTGGPLGLFETDVTVEFQGAPDDWGYRRFLLHYARLAAAAGGVDGFLIGSELRGLTVLRDEKGKFPFVEALRRMAGEVREALGPRTIITYAADWTEYFGHQPTDGSGDVLFHLDELWADPEIDVIGIDNYMPLSDWRDEDCAGGNPDGFSGPYDAEGLEAALSSGEGFEWYYASAGDRALRLRSPISDDAYGKHWVFRYKDLAGWWSNPHYNRHGGIEAGAPTAWVPRSKPVIFTELGCAAVDKGPNQPNAFPDRKSSEGTLPYFSNGSRSDLAQHRFLQAHYAHWGQAGPENPVSEVYGGPMVQPENIAIWAWDARPFPAFPLRSDLWGDGDNWACGHWLNGRVNGTTAADLIDAVLADHGIPSADTQMADGTVAGYVVSNPSTARAALEPLLDLFGIGARETAGELAFYSLGRHVGAAPIARDLVLAPDAPVVERIREPDHLLSAELHVDFRDQMKEHQSATSLARHSGARGKKRSFLSFPGVLTASVAGAQAEEWLRRQWVGRERISFATAMTERGIHPGSLLRLPEDERGAEYVVTEIEEGIVRAIKAQRVKRAAPPSAIVERSPVGTKAEIAARPFALMMDLPWLAGMQMPEEGLKIAARASPWRQQVVLSSPDDDGFDLRTTLARPATMGFLREALGVGFEGRFDHKASILVQLLQGELQSLSRMHVLGGGNAAAVFSAVGIWEVVQFATAEEVEPSLWRLTGLLRGQAGTGDAMLAGAPQGAGFVLLDHAVRPAGLGVGEIGLPRNWRIGPAGEETGSDRFLQFSTSGGVRAQRPLSPVHLRARRRPNGDWVFSWVRRERIDADAWEVSETPISEDREAYRIDVASAAGVPLRSVAVEEPFWIYDADLLAGDFPAAGSRVEVTVAQKSAAVGAGLPARIFLEV</sequence>
<dbReference type="RefSeq" id="WP_009452190.1">
    <property type="nucleotide sequence ID" value="NZ_AMSI01000016.1"/>
</dbReference>
<feature type="domain" description="Rcc01698-like C-terminal" evidence="3">
    <location>
        <begin position="1075"/>
        <end position="1174"/>
    </location>
</feature>
<name>K2NSB9_9HYPH</name>
<accession>K2NSB9</accession>
<dbReference type="InterPro" id="IPR017853">
    <property type="entry name" value="GH"/>
</dbReference>
<feature type="domain" description="Tip attachment protein J" evidence="2">
    <location>
        <begin position="823"/>
        <end position="985"/>
    </location>
</feature>
<dbReference type="eggNOG" id="COG3391">
    <property type="taxonomic scope" value="Bacteria"/>
</dbReference>
<dbReference type="Pfam" id="PF13550">
    <property type="entry name" value="Phage-tail_3"/>
    <property type="match status" value="1"/>
</dbReference>
<evidence type="ECO:0000259" key="3">
    <source>
        <dbReference type="Pfam" id="PF23666"/>
    </source>
</evidence>
<evidence type="ECO:0000313" key="4">
    <source>
        <dbReference type="EMBL" id="EKF40644.1"/>
    </source>
</evidence>
<dbReference type="InterPro" id="IPR032876">
    <property type="entry name" value="J_dom"/>
</dbReference>
<dbReference type="Proteomes" id="UP000007374">
    <property type="component" value="Unassembled WGS sequence"/>
</dbReference>
<evidence type="ECO:0000313" key="5">
    <source>
        <dbReference type="Proteomes" id="UP000007374"/>
    </source>
</evidence>
<gene>
    <name evidence="4" type="ORF">NA8A_19885</name>
</gene>
<organism evidence="4 5">
    <name type="scientific">Nitratireductor indicus C115</name>
    <dbReference type="NCBI Taxonomy" id="1231190"/>
    <lineage>
        <taxon>Bacteria</taxon>
        <taxon>Pseudomonadati</taxon>
        <taxon>Pseudomonadota</taxon>
        <taxon>Alphaproteobacteria</taxon>
        <taxon>Hyphomicrobiales</taxon>
        <taxon>Phyllobacteriaceae</taxon>
        <taxon>Nitratireductor</taxon>
    </lineage>
</organism>
<dbReference type="STRING" id="721133.SAMN05216176_103401"/>
<dbReference type="EMBL" id="AMSI01000016">
    <property type="protein sequence ID" value="EKF40644.1"/>
    <property type="molecule type" value="Genomic_DNA"/>
</dbReference>
<comment type="caution">
    <text evidence="4">The sequence shown here is derived from an EMBL/GenBank/DDBJ whole genome shotgun (WGS) entry which is preliminary data.</text>
</comment>
<evidence type="ECO:0000259" key="1">
    <source>
        <dbReference type="Pfam" id="PF13547"/>
    </source>
</evidence>
<dbReference type="InterPro" id="IPR056490">
    <property type="entry name" value="Rcc01698_C"/>
</dbReference>